<dbReference type="RefSeq" id="WP_188987241.1">
    <property type="nucleotide sequence ID" value="NZ_BAAAHC010000008.1"/>
</dbReference>
<accession>A0A917JST2</accession>
<evidence type="ECO:0000313" key="4">
    <source>
        <dbReference type="Proteomes" id="UP001500220"/>
    </source>
</evidence>
<dbReference type="AlphaFoldDB" id="A0A917JST2"/>
<dbReference type="EMBL" id="BAAAHC010000008">
    <property type="protein sequence ID" value="GAA0517946.1"/>
    <property type="molecule type" value="Genomic_DNA"/>
</dbReference>
<evidence type="ECO:0000313" key="1">
    <source>
        <dbReference type="EMBL" id="GAA0517946.1"/>
    </source>
</evidence>
<keyword evidence="4" id="KW-1185">Reference proteome</keyword>
<name>A0A917JST2_9PSEU</name>
<dbReference type="Proteomes" id="UP000597989">
    <property type="component" value="Unassembled WGS sequence"/>
</dbReference>
<dbReference type="EMBL" id="BMMT01000006">
    <property type="protein sequence ID" value="GGI84709.1"/>
    <property type="molecule type" value="Genomic_DNA"/>
</dbReference>
<protein>
    <submittedName>
        <fullName evidence="2">DUF4442 domain-containing protein</fullName>
    </submittedName>
</protein>
<dbReference type="Proteomes" id="UP001500220">
    <property type="component" value="Unassembled WGS sequence"/>
</dbReference>
<reference evidence="2 3" key="1">
    <citation type="journal article" date="2014" name="Int. J. Syst. Evol. Microbiol.">
        <title>Complete genome sequence of Corynebacterium casei LMG S-19264T (=DSM 44701T), isolated from a smear-ripened cheese.</title>
        <authorList>
            <consortium name="US DOE Joint Genome Institute (JGI-PGF)"/>
            <person name="Walter F."/>
            <person name="Albersmeier A."/>
            <person name="Kalinowski J."/>
            <person name="Ruckert C."/>
        </authorList>
    </citation>
    <scope>NUCLEOTIDE SEQUENCE [LARGE SCALE GENOMIC DNA]</scope>
    <source>
        <strain evidence="2 3">CGMCC 4.7206</strain>
    </source>
</reference>
<evidence type="ECO:0000313" key="3">
    <source>
        <dbReference type="Proteomes" id="UP000597989"/>
    </source>
</evidence>
<dbReference type="Pfam" id="PF14539">
    <property type="entry name" value="DUF4442"/>
    <property type="match status" value="1"/>
</dbReference>
<dbReference type="Gene3D" id="3.10.129.10">
    <property type="entry name" value="Hotdog Thioesterase"/>
    <property type="match status" value="1"/>
</dbReference>
<reference evidence="2" key="3">
    <citation type="submission" date="2020-09" db="EMBL/GenBank/DDBJ databases">
        <authorList>
            <person name="Sun Q."/>
            <person name="Zhou Y."/>
        </authorList>
    </citation>
    <scope>NUCLEOTIDE SEQUENCE</scope>
    <source>
        <strain evidence="2">CGMCC 4.7206</strain>
    </source>
</reference>
<gene>
    <name evidence="1" type="ORF">GCM10009545_20010</name>
    <name evidence="2" type="ORF">GCM10011581_22260</name>
</gene>
<dbReference type="CDD" id="cd03443">
    <property type="entry name" value="PaaI_thioesterase"/>
    <property type="match status" value="1"/>
</dbReference>
<sequence>MSADYSWVADAMTKAVPWVTTAGIEFREVEAERVVCSLPDLESQRNHVGGPHAAVMFGLAETASGAVGLAAFAEQMERATPLVVNSEVHYRKLAVGPLTAEAVLDRPAAEVVAELDSGSRPEFPVRCTIRDSAGETTGEVVVRWTLRPKKS</sequence>
<dbReference type="SUPFAM" id="SSF54637">
    <property type="entry name" value="Thioesterase/thiol ester dehydrase-isomerase"/>
    <property type="match status" value="1"/>
</dbReference>
<proteinExistence type="predicted"/>
<comment type="caution">
    <text evidence="2">The sequence shown here is derived from an EMBL/GenBank/DDBJ whole genome shotgun (WGS) entry which is preliminary data.</text>
</comment>
<reference evidence="1" key="4">
    <citation type="submission" date="2023-12" db="EMBL/GenBank/DDBJ databases">
        <authorList>
            <person name="Sun Q."/>
            <person name="Inoue M."/>
        </authorList>
    </citation>
    <scope>NUCLEOTIDE SEQUENCE</scope>
    <source>
        <strain evidence="1">JCM 10664</strain>
    </source>
</reference>
<organism evidence="2 3">
    <name type="scientific">Saccharopolyspora thermophila</name>
    <dbReference type="NCBI Taxonomy" id="89367"/>
    <lineage>
        <taxon>Bacteria</taxon>
        <taxon>Bacillati</taxon>
        <taxon>Actinomycetota</taxon>
        <taxon>Actinomycetes</taxon>
        <taxon>Pseudonocardiales</taxon>
        <taxon>Pseudonocardiaceae</taxon>
        <taxon>Saccharopolyspora</taxon>
    </lineage>
</organism>
<dbReference type="InterPro" id="IPR027961">
    <property type="entry name" value="DUF4442"/>
</dbReference>
<reference evidence="1 4" key="2">
    <citation type="journal article" date="2019" name="Int. J. Syst. Evol. Microbiol.">
        <title>The Global Catalogue of Microorganisms (GCM) 10K type strain sequencing project: providing services to taxonomists for standard genome sequencing and annotation.</title>
        <authorList>
            <consortium name="The Broad Institute Genomics Platform"/>
            <consortium name="The Broad Institute Genome Sequencing Center for Infectious Disease"/>
            <person name="Wu L."/>
            <person name="Ma J."/>
        </authorList>
    </citation>
    <scope>NUCLEOTIDE SEQUENCE [LARGE SCALE GENOMIC DNA]</scope>
    <source>
        <strain evidence="1 4">JCM 10664</strain>
    </source>
</reference>
<dbReference type="InterPro" id="IPR029069">
    <property type="entry name" value="HotDog_dom_sf"/>
</dbReference>
<evidence type="ECO:0000313" key="2">
    <source>
        <dbReference type="EMBL" id="GGI84709.1"/>
    </source>
</evidence>